<dbReference type="AlphaFoldDB" id="A0A9P7ZIQ2"/>
<gene>
    <name evidence="8" type="ORF">F5Z01DRAFT_675996</name>
</gene>
<dbReference type="GeneID" id="70296101"/>
<dbReference type="EMBL" id="MU251262">
    <property type="protein sequence ID" value="KAG9252517.1"/>
    <property type="molecule type" value="Genomic_DNA"/>
</dbReference>
<dbReference type="GO" id="GO:0016020">
    <property type="term" value="C:membrane"/>
    <property type="evidence" value="ECO:0007669"/>
    <property type="project" value="UniProtKB-SubCell"/>
</dbReference>
<dbReference type="OrthoDB" id="4329349at2759"/>
<dbReference type="PANTHER" id="PTHR33048:SF2">
    <property type="entry name" value="SRPK"/>
    <property type="match status" value="1"/>
</dbReference>
<evidence type="ECO:0000256" key="6">
    <source>
        <dbReference type="SAM" id="Phobius"/>
    </source>
</evidence>
<sequence>MGATPFQLEAWTEYGIGLLVLFARIIYRSITLGKHWEGDDYFAVVSVFFWTAELCMLELIGQNGAITGLTQEVAEALSEEQRQGIVFGSKCLLAGWCLYVTLIWCLKACMLFLLGRITTNLNQQRFVQLTAWTCGAAYVATIIVILARCAPIHKTWQILPIPSDACSKNIPNYYALVVTNLTTDIMIVSIPIPLLWQVQMPPLRKLMCDLWLCTGVFIVVATLLRCILCLRQADDINVGTIWSIRETFVAIIAVNLPVLGPWITKTVSAVRSKGSQGHESGMNPNKSDHLVTIGKQSNRLERLNKDGRGWTNIDTESEERIIPERS</sequence>
<proteinExistence type="inferred from homology"/>
<reference evidence="8" key="1">
    <citation type="journal article" date="2021" name="IMA Fungus">
        <title>Genomic characterization of three marine fungi, including Emericellopsis atlantica sp. nov. with signatures of a generalist lifestyle and marine biomass degradation.</title>
        <authorList>
            <person name="Hagestad O.C."/>
            <person name="Hou L."/>
            <person name="Andersen J.H."/>
            <person name="Hansen E.H."/>
            <person name="Altermark B."/>
            <person name="Li C."/>
            <person name="Kuhnert E."/>
            <person name="Cox R.J."/>
            <person name="Crous P.W."/>
            <person name="Spatafora J.W."/>
            <person name="Lail K."/>
            <person name="Amirebrahimi M."/>
            <person name="Lipzen A."/>
            <person name="Pangilinan J."/>
            <person name="Andreopoulos W."/>
            <person name="Hayes R.D."/>
            <person name="Ng V."/>
            <person name="Grigoriev I.V."/>
            <person name="Jackson S.A."/>
            <person name="Sutton T.D.S."/>
            <person name="Dobson A.D.W."/>
            <person name="Rama T."/>
        </authorList>
    </citation>
    <scope>NUCLEOTIDE SEQUENCE</scope>
    <source>
        <strain evidence="8">TS7</strain>
    </source>
</reference>
<evidence type="ECO:0000256" key="1">
    <source>
        <dbReference type="ARBA" id="ARBA00004141"/>
    </source>
</evidence>
<keyword evidence="4 6" id="KW-0472">Membrane</keyword>
<dbReference type="InterPro" id="IPR052337">
    <property type="entry name" value="SAT4-like"/>
</dbReference>
<evidence type="ECO:0000256" key="4">
    <source>
        <dbReference type="ARBA" id="ARBA00023136"/>
    </source>
</evidence>
<name>A0A9P7ZIQ2_9HYPO</name>
<dbReference type="RefSeq" id="XP_046116441.1">
    <property type="nucleotide sequence ID" value="XM_046265198.1"/>
</dbReference>
<keyword evidence="2 6" id="KW-0812">Transmembrane</keyword>
<evidence type="ECO:0000313" key="9">
    <source>
        <dbReference type="Proteomes" id="UP000887229"/>
    </source>
</evidence>
<organism evidence="8 9">
    <name type="scientific">Emericellopsis atlantica</name>
    <dbReference type="NCBI Taxonomy" id="2614577"/>
    <lineage>
        <taxon>Eukaryota</taxon>
        <taxon>Fungi</taxon>
        <taxon>Dikarya</taxon>
        <taxon>Ascomycota</taxon>
        <taxon>Pezizomycotina</taxon>
        <taxon>Sordariomycetes</taxon>
        <taxon>Hypocreomycetidae</taxon>
        <taxon>Hypocreales</taxon>
        <taxon>Bionectriaceae</taxon>
        <taxon>Emericellopsis</taxon>
    </lineage>
</organism>
<evidence type="ECO:0000256" key="3">
    <source>
        <dbReference type="ARBA" id="ARBA00022989"/>
    </source>
</evidence>
<keyword evidence="9" id="KW-1185">Reference proteome</keyword>
<comment type="caution">
    <text evidence="8">The sequence shown here is derived from an EMBL/GenBank/DDBJ whole genome shotgun (WGS) entry which is preliminary data.</text>
</comment>
<feature type="transmembrane region" description="Helical" evidence="6">
    <location>
        <begin position="208"/>
        <end position="230"/>
    </location>
</feature>
<protein>
    <recommendedName>
        <fullName evidence="7">Rhodopsin domain-containing protein</fullName>
    </recommendedName>
</protein>
<dbReference type="PANTHER" id="PTHR33048">
    <property type="entry name" value="PTH11-LIKE INTEGRAL MEMBRANE PROTEIN (AFU_ORTHOLOGUE AFUA_5G11245)"/>
    <property type="match status" value="1"/>
</dbReference>
<evidence type="ECO:0000256" key="2">
    <source>
        <dbReference type="ARBA" id="ARBA00022692"/>
    </source>
</evidence>
<dbReference type="Proteomes" id="UP000887229">
    <property type="component" value="Unassembled WGS sequence"/>
</dbReference>
<feature type="transmembrane region" description="Helical" evidence="6">
    <location>
        <begin position="12"/>
        <end position="30"/>
    </location>
</feature>
<evidence type="ECO:0000313" key="8">
    <source>
        <dbReference type="EMBL" id="KAG9252517.1"/>
    </source>
</evidence>
<accession>A0A9P7ZIQ2</accession>
<dbReference type="InterPro" id="IPR049326">
    <property type="entry name" value="Rhodopsin_dom_fungi"/>
</dbReference>
<keyword evidence="3 6" id="KW-1133">Transmembrane helix</keyword>
<feature type="transmembrane region" description="Helical" evidence="6">
    <location>
        <begin position="173"/>
        <end position="196"/>
    </location>
</feature>
<evidence type="ECO:0000259" key="7">
    <source>
        <dbReference type="Pfam" id="PF20684"/>
    </source>
</evidence>
<comment type="subcellular location">
    <subcellularLocation>
        <location evidence="1">Membrane</location>
        <topology evidence="1">Multi-pass membrane protein</topology>
    </subcellularLocation>
</comment>
<feature type="transmembrane region" description="Helical" evidence="6">
    <location>
        <begin position="93"/>
        <end position="114"/>
    </location>
</feature>
<dbReference type="Pfam" id="PF20684">
    <property type="entry name" value="Fung_rhodopsin"/>
    <property type="match status" value="1"/>
</dbReference>
<feature type="transmembrane region" description="Helical" evidence="6">
    <location>
        <begin position="242"/>
        <end position="263"/>
    </location>
</feature>
<evidence type="ECO:0000256" key="5">
    <source>
        <dbReference type="ARBA" id="ARBA00038359"/>
    </source>
</evidence>
<feature type="domain" description="Rhodopsin" evidence="7">
    <location>
        <begin position="24"/>
        <end position="263"/>
    </location>
</feature>
<feature type="transmembrane region" description="Helical" evidence="6">
    <location>
        <begin position="126"/>
        <end position="153"/>
    </location>
</feature>
<comment type="similarity">
    <text evidence="5">Belongs to the SAT4 family.</text>
</comment>